<dbReference type="AlphaFoldDB" id="A0A383RAT2"/>
<evidence type="ECO:0000313" key="1">
    <source>
        <dbReference type="EMBL" id="SYX83893.1"/>
    </source>
</evidence>
<name>A0A383RAT2_PAEAL</name>
<sequence length="62" mass="6163">MHGYDGFAGSFGLVISRAAKNVGSPAGQGQGTAKTAHYAAVKEAGGIRYVICSTTIMAASSA</sequence>
<accession>A0A383RAT2</accession>
<proteinExistence type="predicted"/>
<evidence type="ECO:0000313" key="2">
    <source>
        <dbReference type="Proteomes" id="UP000304148"/>
    </source>
</evidence>
<protein>
    <submittedName>
        <fullName evidence="1">Uncharacterized protein</fullName>
    </submittedName>
</protein>
<gene>
    <name evidence="1" type="ORF">PBLR_12315</name>
</gene>
<organism evidence="1 2">
    <name type="scientific">Paenibacillus alvei</name>
    <name type="common">Bacillus alvei</name>
    <dbReference type="NCBI Taxonomy" id="44250"/>
    <lineage>
        <taxon>Bacteria</taxon>
        <taxon>Bacillati</taxon>
        <taxon>Bacillota</taxon>
        <taxon>Bacilli</taxon>
        <taxon>Bacillales</taxon>
        <taxon>Paenibacillaceae</taxon>
        <taxon>Paenibacillus</taxon>
    </lineage>
</organism>
<reference evidence="2" key="1">
    <citation type="submission" date="2018-08" db="EMBL/GenBank/DDBJ databases">
        <authorList>
            <person name="Chevrot R."/>
        </authorList>
    </citation>
    <scope>NUCLEOTIDE SEQUENCE [LARGE SCALE GENOMIC DNA]</scope>
</reference>
<dbReference type="Proteomes" id="UP000304148">
    <property type="component" value="Chromosome"/>
</dbReference>
<dbReference type="EMBL" id="LS992241">
    <property type="protein sequence ID" value="SYX83893.1"/>
    <property type="molecule type" value="Genomic_DNA"/>
</dbReference>